<dbReference type="PANTHER" id="PTHR47926:SF472">
    <property type="entry name" value="REPEAT (PPR) SUPERFAMILY PROTEIN, PUTATIVE-RELATED"/>
    <property type="match status" value="1"/>
</dbReference>
<dbReference type="Gene3D" id="1.25.40.10">
    <property type="entry name" value="Tetratricopeptide repeat domain"/>
    <property type="match status" value="5"/>
</dbReference>
<dbReference type="GO" id="GO:0009451">
    <property type="term" value="P:RNA modification"/>
    <property type="evidence" value="ECO:0007669"/>
    <property type="project" value="InterPro"/>
</dbReference>
<keyword evidence="1" id="KW-0677">Repeat</keyword>
<comment type="similarity">
    <text evidence="2">Belongs to the PPR family. PCMP-E subfamily.</text>
</comment>
<dbReference type="PANTHER" id="PTHR47926">
    <property type="entry name" value="PENTATRICOPEPTIDE REPEAT-CONTAINING PROTEIN"/>
    <property type="match status" value="1"/>
</dbReference>
<sequence length="646" mass="71731">MFSAGSVRRSLQGLDFRAFGLVIQQCTDHGLVRQAKQLHARLILFSVTPDNFLASKLITFYAKSNHISEARRVFDEIPHRNVFSWNAIIIGYSSNGLFHHALKLFSSLSFSASAQPDSVSVTSVLKVLASSSSSTTFGKQIHGYVLRRGLDSNVFVLNALVTYYSKCDLLGFARTIFDRMPGRDIVSWNAMIAGYSQNGFYEECKQLYLKLLGSTVFNPDALTFVSVLQACAQSKDLIFGMEVHRLISETQIEMDISLCNALIGMYAKCGNFDYAQQLFEEMGEKDAVTYVSIISGYMFYGLVDKAMTLFREMKHPGLSTWNAVISGLVQNNQHERVLDLVQEMQASGYRLNTITLSSILPAFYHFSNLRGGKEIHAYAIRRSFDQTIYVATAIIDTYGKLGFIHGAQRVFVHSECRSLVIWTAIISAYTSHGDASSALSLYGQMLNSGVHPDPVTLTTVLAACAHSGQVDKAWEIFNNMSFKYGIQPLAEHYACMVDVLSRAGKLLEAADFISEIPVEPSARVWGALLHGASVYGNVEMGKFACDHLFKIEPENTGNYIIMANLFSQAGRWEEANKVRGKMKEIGLKKIRGSSWIETSGGLLSFIAKDVSNVRSDEIYALLEGLLGLMREGYIVQEVLDDESAFV</sequence>
<dbReference type="AlphaFoldDB" id="A0AAE1N1B6"/>
<dbReference type="GO" id="GO:0003723">
    <property type="term" value="F:RNA binding"/>
    <property type="evidence" value="ECO:0007669"/>
    <property type="project" value="InterPro"/>
</dbReference>
<feature type="repeat" description="PPR" evidence="3">
    <location>
        <begin position="184"/>
        <end position="219"/>
    </location>
</feature>
<organism evidence="4 5">
    <name type="scientific">Acacia crassicarpa</name>
    <name type="common">northern wattle</name>
    <dbReference type="NCBI Taxonomy" id="499986"/>
    <lineage>
        <taxon>Eukaryota</taxon>
        <taxon>Viridiplantae</taxon>
        <taxon>Streptophyta</taxon>
        <taxon>Embryophyta</taxon>
        <taxon>Tracheophyta</taxon>
        <taxon>Spermatophyta</taxon>
        <taxon>Magnoliopsida</taxon>
        <taxon>eudicotyledons</taxon>
        <taxon>Gunneridae</taxon>
        <taxon>Pentapetalae</taxon>
        <taxon>rosids</taxon>
        <taxon>fabids</taxon>
        <taxon>Fabales</taxon>
        <taxon>Fabaceae</taxon>
        <taxon>Caesalpinioideae</taxon>
        <taxon>mimosoid clade</taxon>
        <taxon>Acacieae</taxon>
        <taxon>Acacia</taxon>
    </lineage>
</organism>
<dbReference type="Pfam" id="PF13041">
    <property type="entry name" value="PPR_2"/>
    <property type="match status" value="2"/>
</dbReference>
<evidence type="ECO:0000313" key="4">
    <source>
        <dbReference type="EMBL" id="KAK4281430.1"/>
    </source>
</evidence>
<comment type="caution">
    <text evidence="4">The sequence shown here is derived from an EMBL/GenBank/DDBJ whole genome shotgun (WGS) entry which is preliminary data.</text>
</comment>
<protein>
    <recommendedName>
        <fullName evidence="6">Pentatricopeptide repeat-containing protein</fullName>
    </recommendedName>
</protein>
<proteinExistence type="inferred from homology"/>
<dbReference type="FunFam" id="1.25.40.10:FF:000196">
    <property type="entry name" value="Pentatricopeptide repeat-containing protein At4g14850"/>
    <property type="match status" value="1"/>
</dbReference>
<feature type="repeat" description="PPR" evidence="3">
    <location>
        <begin position="286"/>
        <end position="320"/>
    </location>
</feature>
<dbReference type="NCBIfam" id="TIGR00756">
    <property type="entry name" value="PPR"/>
    <property type="match status" value="5"/>
</dbReference>
<dbReference type="Pfam" id="PF20431">
    <property type="entry name" value="E_motif"/>
    <property type="match status" value="1"/>
</dbReference>
<feature type="repeat" description="PPR" evidence="3">
    <location>
        <begin position="255"/>
        <end position="285"/>
    </location>
</feature>
<evidence type="ECO:0000256" key="1">
    <source>
        <dbReference type="ARBA" id="ARBA00022737"/>
    </source>
</evidence>
<dbReference type="Pfam" id="PF01535">
    <property type="entry name" value="PPR"/>
    <property type="match status" value="5"/>
</dbReference>
<reference evidence="4" key="1">
    <citation type="submission" date="2023-10" db="EMBL/GenBank/DDBJ databases">
        <title>Chromosome-level genome of the transformable northern wattle, Acacia crassicarpa.</title>
        <authorList>
            <person name="Massaro I."/>
            <person name="Sinha N.R."/>
            <person name="Poethig S."/>
            <person name="Leichty A.R."/>
        </authorList>
    </citation>
    <scope>NUCLEOTIDE SEQUENCE</scope>
    <source>
        <strain evidence="4">Acra3RX</strain>
        <tissue evidence="4">Leaf</tissue>
    </source>
</reference>
<evidence type="ECO:0000256" key="3">
    <source>
        <dbReference type="PROSITE-ProRule" id="PRU00708"/>
    </source>
</evidence>
<evidence type="ECO:0008006" key="6">
    <source>
        <dbReference type="Google" id="ProtNLM"/>
    </source>
</evidence>
<accession>A0AAE1N1B6</accession>
<keyword evidence="5" id="KW-1185">Reference proteome</keyword>
<name>A0AAE1N1B6_9FABA</name>
<feature type="repeat" description="PPR" evidence="3">
    <location>
        <begin position="418"/>
        <end position="452"/>
    </location>
</feature>
<dbReference type="InterPro" id="IPR002885">
    <property type="entry name" value="PPR_rpt"/>
</dbReference>
<feature type="repeat" description="PPR" evidence="3">
    <location>
        <begin position="555"/>
        <end position="589"/>
    </location>
</feature>
<gene>
    <name evidence="4" type="ORF">QN277_012924</name>
</gene>
<dbReference type="EMBL" id="JAWXYG010000002">
    <property type="protein sequence ID" value="KAK4281430.1"/>
    <property type="molecule type" value="Genomic_DNA"/>
</dbReference>
<dbReference type="InterPro" id="IPR046848">
    <property type="entry name" value="E_motif"/>
</dbReference>
<dbReference type="FunFam" id="1.25.40.10:FF:000090">
    <property type="entry name" value="Pentatricopeptide repeat-containing protein, chloroplastic"/>
    <property type="match status" value="1"/>
</dbReference>
<evidence type="ECO:0000313" key="5">
    <source>
        <dbReference type="Proteomes" id="UP001293593"/>
    </source>
</evidence>
<dbReference type="Proteomes" id="UP001293593">
    <property type="component" value="Unassembled WGS sequence"/>
</dbReference>
<dbReference type="PROSITE" id="PS51375">
    <property type="entry name" value="PPR"/>
    <property type="match status" value="6"/>
</dbReference>
<dbReference type="InterPro" id="IPR046960">
    <property type="entry name" value="PPR_At4g14850-like_plant"/>
</dbReference>
<feature type="repeat" description="PPR" evidence="3">
    <location>
        <begin position="453"/>
        <end position="488"/>
    </location>
</feature>
<evidence type="ECO:0000256" key="2">
    <source>
        <dbReference type="ARBA" id="ARBA00061659"/>
    </source>
</evidence>
<dbReference type="InterPro" id="IPR011990">
    <property type="entry name" value="TPR-like_helical_dom_sf"/>
</dbReference>